<dbReference type="GeneID" id="94334321"/>
<comment type="caution">
    <text evidence="2">The sequence shown here is derived from an EMBL/GenBank/DDBJ whole genome shotgun (WGS) entry which is preliminary data.</text>
</comment>
<sequence>MFKLKFHNKCRPFTTSSLIATSSQGRLVNAPKGGRIELNYSSRDILKLEANGLANVMHECLKHGKLSRNVWDCFISRAIDIKHQSSIKSIATMMHAVSKAKVGNTKFYSAMCQVIVDRLNPDFTDMPQAAIKFSPYSIYNILSAILHVSHRDAILLDAITRLLEYKLRVFAMRVSNPDTSTMYEQDDTFTFETLSGISNALVSLNLCSKGISQNLELAFCAMNALKHETFGFATPKDFSIIMNALVKMGRFNPQLYDMALLHFQDFLDNQAPLVDISMTLGALVKMHSKGIAKPYEKLMELVNETLTTFTELVNVSNVQCAAFICTNVMCLLNLTKDSSLQKVCKEKLESFLTSAIESIVAETDCLELPVLAQILKCATATSSTWNALLMLTFNIEEFGLLGSPFDVAQYVSSLVLLETQVKDAQILEFIKSQVILALAQFNKRVQYLEEPETLGLATSPAKPTTLYKILKEFKNPKLHLVPINQDWARLNNKEDFYKMEIIASLLNASVGHAHDATVAQFAVRLCNFLQRGLEQGSFPNTNDGGTSNESIPVATVLHALAKFRIRNVFLIEHFAARACDSEDLRCIVMSMSSLAKLAWPCNHSLSINPKLNPPRSGIAYRVMKRLSDSSQAYTFKKLANKLASRIPEMNLQLLVNTIFSLALVGFDIIGNTLLYKLMLSIRNHSDLKDLHAHGLNQLIISMNMLGHHIDKFETCKSKWALRTLKDQILNMVIPLQKSCIKSPESALEKSVGRILGKMGLNIKNQVGFKNMYCIDFMVSKGNRPILVEVDGPYHFFQNSTITIPTTRMKQYIITSHKRKLIRISHEKWNMCKGSNQSSQNVDDERCRIIPVSNLAFHNPYHGNPKQDPTSLDTQVLEYNKRKYVHPYNRHPNFTLGEYDVKNISFNFESFDLPNLSRKNLLSLFYAVGNIKTLHVKPDGLFDIQLHNVEGLDKQSSSIVNNNVQTQIKNTDARDGNQKTSLSTLLLHEIVGKFEDPDESLDLWFKQLRQEPLEKDGIASIVQNINGKPKVNKDPMADFKRLIMEHLQPEIPQVEPVEWFYNPKSCRIVFNTSIPDLKMLVRITFVIHSGTRQLIYIDSTISICSSVPVGDSFNLSIHNPYNAFFKGKCVIMTNMRGYLRLEHVVNNRLIALVRDEKNKFNGLYILLKRLDKIFKTDLKQIPTLSNNNDEPYYLLNAFDIVFDVLNIYLNGQHKYRIPLLVFKHEATGKVYLCHWDFEIDNVIDDRYIYYPWNNNYVQFSIHLVPPQYRNVAIIHSYNMTFDKKIIQKLVERSNLLKQYDIKGFYTNTRNESAKPIRNIIQVEKPNNHLINIVV</sequence>
<organism evidence="2 3">
    <name type="scientific">Babesia duncani</name>
    <dbReference type="NCBI Taxonomy" id="323732"/>
    <lineage>
        <taxon>Eukaryota</taxon>
        <taxon>Sar</taxon>
        <taxon>Alveolata</taxon>
        <taxon>Apicomplexa</taxon>
        <taxon>Aconoidasida</taxon>
        <taxon>Piroplasmida</taxon>
        <taxon>Babesiidae</taxon>
        <taxon>Babesia</taxon>
    </lineage>
</organism>
<dbReference type="InterPro" id="IPR013584">
    <property type="entry name" value="RAP"/>
</dbReference>
<evidence type="ECO:0000259" key="1">
    <source>
        <dbReference type="PROSITE" id="PS51286"/>
    </source>
</evidence>
<gene>
    <name evidence="2" type="ORF">BdWA1_000023</name>
</gene>
<keyword evidence="3" id="KW-1185">Reference proteome</keyword>
<dbReference type="Gene3D" id="3.40.960.10">
    <property type="entry name" value="VSR Endonuclease"/>
    <property type="match status" value="1"/>
</dbReference>
<evidence type="ECO:0000313" key="3">
    <source>
        <dbReference type="Proteomes" id="UP001214638"/>
    </source>
</evidence>
<reference evidence="2" key="1">
    <citation type="journal article" date="2023" name="Nat. Microbiol.">
        <title>Babesia duncani multi-omics identifies virulence factors and drug targets.</title>
        <authorList>
            <person name="Singh P."/>
            <person name="Lonardi S."/>
            <person name="Liang Q."/>
            <person name="Vydyam P."/>
            <person name="Khabirova E."/>
            <person name="Fang T."/>
            <person name="Gihaz S."/>
            <person name="Thekkiniath J."/>
            <person name="Munshi M."/>
            <person name="Abel S."/>
            <person name="Ciampossin L."/>
            <person name="Batugedara G."/>
            <person name="Gupta M."/>
            <person name="Lu X.M."/>
            <person name="Lenz T."/>
            <person name="Chakravarty S."/>
            <person name="Cornillot E."/>
            <person name="Hu Y."/>
            <person name="Ma W."/>
            <person name="Gonzalez L.M."/>
            <person name="Sanchez S."/>
            <person name="Estrada K."/>
            <person name="Sanchez-Flores A."/>
            <person name="Montero E."/>
            <person name="Harb O.S."/>
            <person name="Le Roch K.G."/>
            <person name="Mamoun C.B."/>
        </authorList>
    </citation>
    <scope>NUCLEOTIDE SEQUENCE</scope>
    <source>
        <strain evidence="2">WA1</strain>
    </source>
</reference>
<dbReference type="Proteomes" id="UP001214638">
    <property type="component" value="Unassembled WGS sequence"/>
</dbReference>
<dbReference type="RefSeq" id="XP_067803871.1">
    <property type="nucleotide sequence ID" value="XM_067945080.1"/>
</dbReference>
<dbReference type="EMBL" id="JALLKP010000001">
    <property type="protein sequence ID" value="KAK2197029.1"/>
    <property type="molecule type" value="Genomic_DNA"/>
</dbReference>
<dbReference type="KEGG" id="bdw:94334321"/>
<evidence type="ECO:0000313" key="2">
    <source>
        <dbReference type="EMBL" id="KAK2197029.1"/>
    </source>
</evidence>
<accession>A0AAD9PLN4</accession>
<proteinExistence type="predicted"/>
<dbReference type="PROSITE" id="PS51286">
    <property type="entry name" value="RAP"/>
    <property type="match status" value="1"/>
</dbReference>
<protein>
    <submittedName>
        <fullName evidence="2">RAP domain</fullName>
    </submittedName>
</protein>
<feature type="domain" description="RAP" evidence="1">
    <location>
        <begin position="785"/>
        <end position="846"/>
    </location>
</feature>
<name>A0AAD9PLN4_9APIC</name>
<dbReference type="SMART" id="SM00952">
    <property type="entry name" value="RAP"/>
    <property type="match status" value="1"/>
</dbReference>
<dbReference type="Pfam" id="PF08373">
    <property type="entry name" value="RAP"/>
    <property type="match status" value="1"/>
</dbReference>